<organism evidence="1 2">
    <name type="scientific">Phytophthora fragariaefolia</name>
    <dbReference type="NCBI Taxonomy" id="1490495"/>
    <lineage>
        <taxon>Eukaryota</taxon>
        <taxon>Sar</taxon>
        <taxon>Stramenopiles</taxon>
        <taxon>Oomycota</taxon>
        <taxon>Peronosporomycetes</taxon>
        <taxon>Peronosporales</taxon>
        <taxon>Peronosporaceae</taxon>
        <taxon>Phytophthora</taxon>
    </lineage>
</organism>
<comment type="caution">
    <text evidence="1">The sequence shown here is derived from an EMBL/GenBank/DDBJ whole genome shotgun (WGS) entry which is preliminary data.</text>
</comment>
<gene>
    <name evidence="1" type="ORF">Pfra01_002308700</name>
</gene>
<accession>A0A9W7D370</accession>
<dbReference type="Proteomes" id="UP001165121">
    <property type="component" value="Unassembled WGS sequence"/>
</dbReference>
<dbReference type="AlphaFoldDB" id="A0A9W7D370"/>
<evidence type="ECO:0000313" key="1">
    <source>
        <dbReference type="EMBL" id="GMF55056.1"/>
    </source>
</evidence>
<evidence type="ECO:0000313" key="2">
    <source>
        <dbReference type="Proteomes" id="UP001165121"/>
    </source>
</evidence>
<dbReference type="EMBL" id="BSXT01003649">
    <property type="protein sequence ID" value="GMF55056.1"/>
    <property type="molecule type" value="Genomic_DNA"/>
</dbReference>
<dbReference type="OrthoDB" id="146101at2759"/>
<keyword evidence="2" id="KW-1185">Reference proteome</keyword>
<proteinExistence type="predicted"/>
<reference evidence="1" key="1">
    <citation type="submission" date="2023-04" db="EMBL/GenBank/DDBJ databases">
        <title>Phytophthora fragariaefolia NBRC 109709.</title>
        <authorList>
            <person name="Ichikawa N."/>
            <person name="Sato H."/>
            <person name="Tonouchi N."/>
        </authorList>
    </citation>
    <scope>NUCLEOTIDE SEQUENCE</scope>
    <source>
        <strain evidence="1">NBRC 109709</strain>
    </source>
</reference>
<protein>
    <submittedName>
        <fullName evidence="1">Unnamed protein product</fullName>
    </submittedName>
</protein>
<sequence length="89" mass="10131">MILNDIIREHHLRFGSGMIRLMELCGSVSPMGNFCQWNEKDIKTITADYYALDFKGSLDNLDIEAKRFGGIAKRIDVFSQLATTEARMT</sequence>
<name>A0A9W7D370_9STRA</name>